<feature type="compositionally biased region" description="Low complexity" evidence="1">
    <location>
        <begin position="510"/>
        <end position="519"/>
    </location>
</feature>
<feature type="transmembrane region" description="Helical" evidence="2">
    <location>
        <begin position="268"/>
        <end position="286"/>
    </location>
</feature>
<keyword evidence="2" id="KW-0472">Membrane</keyword>
<feature type="region of interest" description="Disordered" evidence="1">
    <location>
        <begin position="38"/>
        <end position="96"/>
    </location>
</feature>
<feature type="compositionally biased region" description="Polar residues" evidence="1">
    <location>
        <begin position="554"/>
        <end position="570"/>
    </location>
</feature>
<reference evidence="4 5" key="1">
    <citation type="submission" date="2021-01" db="EMBL/GenBank/DDBJ databases">
        <title>Whole genome shotgun sequence of Actinoplanes deccanensis NBRC 13994.</title>
        <authorList>
            <person name="Komaki H."/>
            <person name="Tamura T."/>
        </authorList>
    </citation>
    <scope>NUCLEOTIDE SEQUENCE [LARGE SCALE GENOMIC DNA]</scope>
    <source>
        <strain evidence="4 5">NBRC 13994</strain>
    </source>
</reference>
<dbReference type="Pfam" id="PF19590">
    <property type="entry name" value="TrbL_3"/>
    <property type="match status" value="1"/>
</dbReference>
<protein>
    <submittedName>
        <fullName evidence="4">Uncharacterized protein</fullName>
    </submittedName>
</protein>
<evidence type="ECO:0000256" key="2">
    <source>
        <dbReference type="SAM" id="Phobius"/>
    </source>
</evidence>
<dbReference type="Proteomes" id="UP000609879">
    <property type="component" value="Unassembled WGS sequence"/>
</dbReference>
<comment type="caution">
    <text evidence="4">The sequence shown here is derived from an EMBL/GenBank/DDBJ whole genome shotgun (WGS) entry which is preliminary data.</text>
</comment>
<accession>A0ABQ3Y125</accession>
<keyword evidence="3" id="KW-0732">Signal</keyword>
<feature type="chain" id="PRO_5047203943" evidence="3">
    <location>
        <begin position="33"/>
        <end position="677"/>
    </location>
</feature>
<keyword evidence="2" id="KW-1133">Transmembrane helix</keyword>
<evidence type="ECO:0000256" key="3">
    <source>
        <dbReference type="SAM" id="SignalP"/>
    </source>
</evidence>
<dbReference type="InterPro" id="IPR045782">
    <property type="entry name" value="TrbL_3"/>
</dbReference>
<keyword evidence="5" id="KW-1185">Reference proteome</keyword>
<evidence type="ECO:0000256" key="1">
    <source>
        <dbReference type="SAM" id="MobiDB-lite"/>
    </source>
</evidence>
<feature type="region of interest" description="Disordered" evidence="1">
    <location>
        <begin position="407"/>
        <end position="677"/>
    </location>
</feature>
<proteinExistence type="predicted"/>
<name>A0ABQ3Y125_9ACTN</name>
<feature type="compositionally biased region" description="Pro residues" evidence="1">
    <location>
        <begin position="615"/>
        <end position="629"/>
    </location>
</feature>
<feature type="transmembrane region" description="Helical" evidence="2">
    <location>
        <begin position="242"/>
        <end position="263"/>
    </location>
</feature>
<evidence type="ECO:0000313" key="4">
    <source>
        <dbReference type="EMBL" id="GID73682.1"/>
    </source>
</evidence>
<evidence type="ECO:0000313" key="5">
    <source>
        <dbReference type="Proteomes" id="UP000609879"/>
    </source>
</evidence>
<sequence length="677" mass="68976">MALHRTARRLVGAALVLAAMLIGLAAAGAAWADPPPAPAPVTGTPFPTPNTPPLIPTPPQNGPSPTAPSSPEVPQPSPQPSPTPDSADDDDPGLFDIPGQIRKAINDFLIWVAKKILNPVLEALGSTALSTPDLTANPAVTAVWTTSMVTANALYGLLVLAGCFTIMSRESVQTQYGLKEIAPRVAAGAVLSNLSLIICGKAIEVANALTVGVMGQGVEAQAAADAIGEYLTSTLTGSSVNIMFGLLGIAVAALGIITVITFVMRVGLFIVLIGIGPIVLVLHATPQTEGIAYTWWRAIGACLGLQVGQAVIVLVTVKVFLTPKGMEVLGVPASSKGLLGVLACITMLWLLIKLPGLMKQFVLGPLQLQSQGRGLLGQLLQAFVTFKTLGAAAGLLSAGRNALPQRAAMSRPTSVVRAGTATRSVPKSRVTPSPGRSRPSPVAPVQFSHAPATQTPLAAPAAVNGPPAFSDSPQPATPISAPTGTAPAVPFSHLPTTGPAIAQPSRAAATPIFSNSTPSPSSPSPTRPLPEATFSSAPAKQTAPSRPPAPVTPVFSNVPASRSNKPNTSDPAAGQGATRKASTGRPTAARRANDPPTNPSPRRLPTRQAPATTASPPPTSSVKPLPRPAPRGTTTQAFRPAAPSSSPQARDTGTEPSPASSPPSSPPARRRPRGGKS</sequence>
<feature type="compositionally biased region" description="Polar residues" evidence="1">
    <location>
        <begin position="533"/>
        <end position="544"/>
    </location>
</feature>
<feature type="transmembrane region" description="Helical" evidence="2">
    <location>
        <begin position="298"/>
        <end position="321"/>
    </location>
</feature>
<dbReference type="EMBL" id="BOMI01000037">
    <property type="protein sequence ID" value="GID73682.1"/>
    <property type="molecule type" value="Genomic_DNA"/>
</dbReference>
<feature type="compositionally biased region" description="Basic residues" evidence="1">
    <location>
        <begin position="668"/>
        <end position="677"/>
    </location>
</feature>
<keyword evidence="2" id="KW-0812">Transmembrane</keyword>
<feature type="compositionally biased region" description="Low complexity" evidence="1">
    <location>
        <begin position="450"/>
        <end position="462"/>
    </location>
</feature>
<organism evidence="4 5">
    <name type="scientific">Paractinoplanes deccanensis</name>
    <dbReference type="NCBI Taxonomy" id="113561"/>
    <lineage>
        <taxon>Bacteria</taxon>
        <taxon>Bacillati</taxon>
        <taxon>Actinomycetota</taxon>
        <taxon>Actinomycetes</taxon>
        <taxon>Micromonosporales</taxon>
        <taxon>Micromonosporaceae</taxon>
        <taxon>Paractinoplanes</taxon>
    </lineage>
</organism>
<feature type="compositionally biased region" description="Pro residues" evidence="1">
    <location>
        <begin position="46"/>
        <end position="83"/>
    </location>
</feature>
<feature type="transmembrane region" description="Helical" evidence="2">
    <location>
        <begin position="333"/>
        <end position="352"/>
    </location>
</feature>
<gene>
    <name evidence="4" type="ORF">Ade02nite_23230</name>
</gene>
<feature type="compositionally biased region" description="Polar residues" evidence="1">
    <location>
        <begin position="632"/>
        <end position="655"/>
    </location>
</feature>
<feature type="signal peptide" evidence="3">
    <location>
        <begin position="1"/>
        <end position="32"/>
    </location>
</feature>